<dbReference type="CDD" id="cd02799">
    <property type="entry name" value="tRNA_bind_EMAP-II_like"/>
    <property type="match status" value="1"/>
</dbReference>
<dbReference type="GO" id="GO:0017102">
    <property type="term" value="C:methionyl glutamyl tRNA synthetase complex"/>
    <property type="evidence" value="ECO:0007669"/>
    <property type="project" value="TreeGrafter"/>
</dbReference>
<feature type="compositionally biased region" description="Polar residues" evidence="4">
    <location>
        <begin position="210"/>
        <end position="219"/>
    </location>
</feature>
<reference evidence="7 8" key="3">
    <citation type="journal article" date="2017" name="G3 (Bethesda)">
        <title>Comparative analysis highlights variable genome content of wheat rusts and divergence of the mating loci.</title>
        <authorList>
            <person name="Cuomo C.A."/>
            <person name="Bakkeren G."/>
            <person name="Khalil H.B."/>
            <person name="Panwar V."/>
            <person name="Joly D."/>
            <person name="Linning R."/>
            <person name="Sakthikumar S."/>
            <person name="Song X."/>
            <person name="Adiconis X."/>
            <person name="Fan L."/>
            <person name="Goldberg J.M."/>
            <person name="Levin J.Z."/>
            <person name="Young S."/>
            <person name="Zeng Q."/>
            <person name="Anikster Y."/>
            <person name="Bruce M."/>
            <person name="Wang M."/>
            <person name="Yin C."/>
            <person name="McCallum B."/>
            <person name="Szabo L.J."/>
            <person name="Hulbert S."/>
            <person name="Chen X."/>
            <person name="Fellers J.P."/>
        </authorList>
    </citation>
    <scope>NUCLEOTIDE SEQUENCE</scope>
    <source>
        <strain evidence="7">isolate 1-1 / race 1 (BBBD)</strain>
        <strain evidence="8">Isolate 1-1 / race 1 (BBBD)</strain>
    </source>
</reference>
<evidence type="ECO:0000256" key="3">
    <source>
        <dbReference type="PROSITE-ProRule" id="PRU00209"/>
    </source>
</evidence>
<feature type="compositionally biased region" description="Low complexity" evidence="4">
    <location>
        <begin position="197"/>
        <end position="209"/>
    </location>
</feature>
<dbReference type="AlphaFoldDB" id="A0A0C4EIE3"/>
<reference evidence="7" key="4">
    <citation type="submission" date="2025-05" db="UniProtKB">
        <authorList>
            <consortium name="EnsemblFungi"/>
        </authorList>
    </citation>
    <scope>IDENTIFICATION</scope>
    <source>
        <strain evidence="7">isolate 1-1 / race 1 (BBBD)</strain>
    </source>
</reference>
<dbReference type="PROSITE" id="PS50886">
    <property type="entry name" value="TRBD"/>
    <property type="match status" value="1"/>
</dbReference>
<dbReference type="Pfam" id="PF01588">
    <property type="entry name" value="tRNA_bind"/>
    <property type="match status" value="1"/>
</dbReference>
<reference evidence="6" key="1">
    <citation type="submission" date="2009-11" db="EMBL/GenBank/DDBJ databases">
        <authorList>
            <consortium name="The Broad Institute Genome Sequencing Platform"/>
            <person name="Ward D."/>
            <person name="Feldgarden M."/>
            <person name="Earl A."/>
            <person name="Young S.K."/>
            <person name="Zeng Q."/>
            <person name="Koehrsen M."/>
            <person name="Alvarado L."/>
            <person name="Berlin A."/>
            <person name="Bochicchio J."/>
            <person name="Borenstein D."/>
            <person name="Chapman S.B."/>
            <person name="Chen Z."/>
            <person name="Engels R."/>
            <person name="Freedman E."/>
            <person name="Gellesch M."/>
            <person name="Goldberg J."/>
            <person name="Griggs A."/>
            <person name="Gujja S."/>
            <person name="Heilman E."/>
            <person name="Heiman D."/>
            <person name="Hepburn T."/>
            <person name="Howarth C."/>
            <person name="Jen D."/>
            <person name="Larson L."/>
            <person name="Lewis B."/>
            <person name="Mehta T."/>
            <person name="Park D."/>
            <person name="Pearson M."/>
            <person name="Roberts A."/>
            <person name="Saif S."/>
            <person name="Shea T."/>
            <person name="Shenoy N."/>
            <person name="Sisk P."/>
            <person name="Stolte C."/>
            <person name="Sykes S."/>
            <person name="Thomson T."/>
            <person name="Walk T."/>
            <person name="White J."/>
            <person name="Yandava C."/>
            <person name="Izard J."/>
            <person name="Baranova O.V."/>
            <person name="Blanton J.M."/>
            <person name="Tanner A.C."/>
            <person name="Dewhirst F.E."/>
            <person name="Haas B."/>
            <person name="Nusbaum C."/>
            <person name="Birren B."/>
        </authorList>
    </citation>
    <scope>NUCLEOTIDE SEQUENCE [LARGE SCALE GENOMIC DNA]</scope>
    <source>
        <strain evidence="6">1-1 BBBD Race 1</strain>
    </source>
</reference>
<reference evidence="6" key="2">
    <citation type="submission" date="2016-05" db="EMBL/GenBank/DDBJ databases">
        <title>Comparative analysis highlights variable genome content of wheat rusts and divergence of the mating loci.</title>
        <authorList>
            <person name="Cuomo C.A."/>
            <person name="Bakkeren G."/>
            <person name="Szabo L."/>
            <person name="Khalil H."/>
            <person name="Joly D."/>
            <person name="Goldberg J."/>
            <person name="Young S."/>
            <person name="Zeng Q."/>
            <person name="Fellers J."/>
        </authorList>
    </citation>
    <scope>NUCLEOTIDE SEQUENCE [LARGE SCALE GENOMIC DNA]</scope>
    <source>
        <strain evidence="6">1-1 BBBD Race 1</strain>
    </source>
</reference>
<dbReference type="OMA" id="QVCRTVC"/>
<feature type="domain" description="TRNA-binding" evidence="5">
    <location>
        <begin position="258"/>
        <end position="365"/>
    </location>
</feature>
<feature type="region of interest" description="Disordered" evidence="4">
    <location>
        <begin position="184"/>
        <end position="261"/>
    </location>
</feature>
<dbReference type="EMBL" id="ADAS02000002">
    <property type="protein sequence ID" value="OAV99704.1"/>
    <property type="molecule type" value="Genomic_DNA"/>
</dbReference>
<dbReference type="Gene3D" id="2.40.50.140">
    <property type="entry name" value="Nucleic acid-binding proteins"/>
    <property type="match status" value="1"/>
</dbReference>
<evidence type="ECO:0000313" key="7">
    <source>
        <dbReference type="EnsemblFungi" id="PTTG_00510-t43_1-p1"/>
    </source>
</evidence>
<dbReference type="InterPro" id="IPR002547">
    <property type="entry name" value="tRNA-bd_dom"/>
</dbReference>
<dbReference type="GO" id="GO:0000049">
    <property type="term" value="F:tRNA binding"/>
    <property type="evidence" value="ECO:0007669"/>
    <property type="project" value="UniProtKB-UniRule"/>
</dbReference>
<dbReference type="STRING" id="630390.A0A0C4EIE3"/>
<dbReference type="Pfam" id="PF21972">
    <property type="entry name" value="Arc1p_N_like"/>
    <property type="match status" value="1"/>
</dbReference>
<dbReference type="FunFam" id="2.40.50.140:FF:000199">
    <property type="entry name" value="tRNA-aminoacylation cofactor ARC1"/>
    <property type="match status" value="1"/>
</dbReference>
<dbReference type="SUPFAM" id="SSF47616">
    <property type="entry name" value="GST C-terminal domain-like"/>
    <property type="match status" value="1"/>
</dbReference>
<dbReference type="VEuPathDB" id="FungiDB:PTTG_00510"/>
<evidence type="ECO:0000313" key="6">
    <source>
        <dbReference type="EMBL" id="OAV99704.1"/>
    </source>
</evidence>
<dbReference type="InterPro" id="IPR053836">
    <property type="entry name" value="Arc1-like_N"/>
</dbReference>
<evidence type="ECO:0000256" key="1">
    <source>
        <dbReference type="ARBA" id="ARBA00022555"/>
    </source>
</evidence>
<dbReference type="OrthoDB" id="2500662at2759"/>
<name>A0A0C4EIE3_PUCT1</name>
<dbReference type="PANTHER" id="PTHR11586:SF33">
    <property type="entry name" value="AMINOACYL TRNA SYNTHASE COMPLEX-INTERACTING MULTIFUNCTIONAL PROTEIN 1"/>
    <property type="match status" value="1"/>
</dbReference>
<evidence type="ECO:0000313" key="8">
    <source>
        <dbReference type="Proteomes" id="UP000005240"/>
    </source>
</evidence>
<gene>
    <name evidence="6" type="ORF">PTTG_00510</name>
</gene>
<evidence type="ECO:0000259" key="5">
    <source>
        <dbReference type="PROSITE" id="PS50886"/>
    </source>
</evidence>
<evidence type="ECO:0000256" key="4">
    <source>
        <dbReference type="SAM" id="MobiDB-lite"/>
    </source>
</evidence>
<dbReference type="CDD" id="cd10289">
    <property type="entry name" value="GST_C_AaRS_like"/>
    <property type="match status" value="1"/>
</dbReference>
<evidence type="ECO:0000256" key="2">
    <source>
        <dbReference type="ARBA" id="ARBA00022884"/>
    </source>
</evidence>
<keyword evidence="1 3" id="KW-0820">tRNA-binding</keyword>
<dbReference type="EnsemblFungi" id="PTTG_00510-t43_1">
    <property type="protein sequence ID" value="PTTG_00510-t43_1-p1"/>
    <property type="gene ID" value="PTTG_00510"/>
</dbReference>
<dbReference type="InterPro" id="IPR036282">
    <property type="entry name" value="Glutathione-S-Trfase_C_sf"/>
</dbReference>
<sequence>MSKYALCHPSTDATTRLIIEVFLKPLAPILTVEEGTELSLQQGDGSTAHTQLSPILQSLSTDCKTLFAGSDEEKQVGLSWIEKLTSWSGKPDSLNLKELGDHLQSRTFMIGSQLSVVDLVAYTKLHSYMSSCSHQDKLQHPSVTRHFDLIQNIGPVQQAIGQHPSLTLPPVPINVADVPEVERKAPLVEKKEKKAKPTTTTADDAAAQTNPKASASTPGESKKSAGAEKQKAEKKEKKKGGDGGEGKKPAPAADGPPMPHMIDMRVGKIVHVEKHPDADSLYVEKIDFGEPEPRTVVSGLVNYIPIEEMRDRLLVGICNLKPANMRGVKSFAMVLAATSKDGKGGSGSVELVAPPPGSQPGDRIYFEGFEDQSPIEQLNPKKKQFETIQPNFTTLDTKEACWTDPNNGHKPHRIMSAKGVCCAPTFVGASLS</sequence>
<dbReference type="SUPFAM" id="SSF50249">
    <property type="entry name" value="Nucleic acid-binding proteins"/>
    <property type="match status" value="1"/>
</dbReference>
<protein>
    <submittedName>
        <fullName evidence="7">tRNA-binding domain-containing protein</fullName>
    </submittedName>
</protein>
<dbReference type="InterPro" id="IPR051270">
    <property type="entry name" value="Tyrosine-tRNA_ligase_regulator"/>
</dbReference>
<feature type="compositionally biased region" description="Basic and acidic residues" evidence="4">
    <location>
        <begin position="220"/>
        <end position="248"/>
    </location>
</feature>
<dbReference type="Gene3D" id="1.20.1050.10">
    <property type="match status" value="1"/>
</dbReference>
<dbReference type="Proteomes" id="UP000005240">
    <property type="component" value="Unassembled WGS sequence"/>
</dbReference>
<accession>A0A0C4EIE3</accession>
<proteinExistence type="predicted"/>
<dbReference type="InterPro" id="IPR012340">
    <property type="entry name" value="NA-bd_OB-fold"/>
</dbReference>
<organism evidence="6">
    <name type="scientific">Puccinia triticina (isolate 1-1 / race 1 (BBBD))</name>
    <name type="common">Brown leaf rust fungus</name>
    <dbReference type="NCBI Taxonomy" id="630390"/>
    <lineage>
        <taxon>Eukaryota</taxon>
        <taxon>Fungi</taxon>
        <taxon>Dikarya</taxon>
        <taxon>Basidiomycota</taxon>
        <taxon>Pucciniomycotina</taxon>
        <taxon>Pucciniomycetes</taxon>
        <taxon>Pucciniales</taxon>
        <taxon>Pucciniaceae</taxon>
        <taxon>Puccinia</taxon>
    </lineage>
</organism>
<keyword evidence="8" id="KW-1185">Reference proteome</keyword>
<dbReference type="PANTHER" id="PTHR11586">
    <property type="entry name" value="TRNA-AMINOACYLATION COFACTOR ARC1 FAMILY MEMBER"/>
    <property type="match status" value="1"/>
</dbReference>
<keyword evidence="2 3" id="KW-0694">RNA-binding</keyword>